<dbReference type="SMART" id="SM00484">
    <property type="entry name" value="XPGI"/>
    <property type="match status" value="1"/>
</dbReference>
<sequence>MARCSRKEPVLSSKHFLRCSLFGAEIKLNRWQNSLEKKIQTLSLPRNSSDEEAAGRKATELQSFELDLIAVAHVCSAFNGNRGGTGDNESDKAHRRHLLEPLARVNVCVRCVCRRSCSYVLSCRSTTTRMGVTGIWEHMQKYAEQVPTSTLRNKTLAIDGHIWLYESSRGCANHFMSGASYLVTFFNRIQRLVEVGVRPVVVFDKITDFLSSPTTLNSHVKKSKRSGGHGWNLDAHNELKKRVYNAEQLLNNMGVSVVMGGSDGEAQCAQLELAGLVDGCITSDFDYFLYGGRNLYKVDFKNGGREVESTVNLFSMDKFEATQCLTRNRLVALALLLGCDYLQGGVNRVGIITAREIISEFSINDDDHALTILDRFGSYFRGEVPERASDTNTKKKLRRAKITLPDGFPNSDMFIEAASVYLCPEVKEKKELPTPPPRNMAKVESTLMRECGWTSKRFSQEIVRSRRRSQKIKSASLKLTDFFPSVRRSFSTYTNSCDVDAQKHSRREWAALQRLRMNAKLYDKTEAIIEDPKVCDENPTNGIRRRPTKRMLAEGSVSCSSPKCMRLEDSPNSGSSVQIIAR</sequence>
<feature type="domain" description="XPG-I" evidence="6">
    <location>
        <begin position="251"/>
        <end position="325"/>
    </location>
</feature>
<name>A0AA36GW75_CYLNA</name>
<dbReference type="InterPro" id="IPR029060">
    <property type="entry name" value="PIN-like_dom_sf"/>
</dbReference>
<dbReference type="Pfam" id="PF00752">
    <property type="entry name" value="XPG_N"/>
    <property type="match status" value="1"/>
</dbReference>
<evidence type="ECO:0000259" key="6">
    <source>
        <dbReference type="SMART" id="SM00484"/>
    </source>
</evidence>
<dbReference type="InterPro" id="IPR008918">
    <property type="entry name" value="HhH2"/>
</dbReference>
<gene>
    <name evidence="8" type="ORF">CYNAS_LOCUS11468</name>
</gene>
<dbReference type="InterPro" id="IPR006084">
    <property type="entry name" value="XPG/Rad2"/>
</dbReference>
<comment type="cofactor">
    <cofactor evidence="1">
        <name>Mg(2+)</name>
        <dbReference type="ChEBI" id="CHEBI:18420"/>
    </cofactor>
</comment>
<dbReference type="Gene3D" id="1.10.150.20">
    <property type="entry name" value="5' to 3' exonuclease, C-terminal subdomain"/>
    <property type="match status" value="1"/>
</dbReference>
<evidence type="ECO:0000313" key="9">
    <source>
        <dbReference type="Proteomes" id="UP001176961"/>
    </source>
</evidence>
<dbReference type="GO" id="GO:0000724">
    <property type="term" value="P:double-strand break repair via homologous recombination"/>
    <property type="evidence" value="ECO:0007669"/>
    <property type="project" value="TreeGrafter"/>
</dbReference>
<dbReference type="GO" id="GO:0017108">
    <property type="term" value="F:5'-flap endonuclease activity"/>
    <property type="evidence" value="ECO:0007669"/>
    <property type="project" value="TreeGrafter"/>
</dbReference>
<dbReference type="PANTHER" id="PTHR11081">
    <property type="entry name" value="FLAP ENDONUCLEASE FAMILY MEMBER"/>
    <property type="match status" value="1"/>
</dbReference>
<keyword evidence="9" id="KW-1185">Reference proteome</keyword>
<reference evidence="8" key="1">
    <citation type="submission" date="2023-07" db="EMBL/GenBank/DDBJ databases">
        <authorList>
            <consortium name="CYATHOMIX"/>
        </authorList>
    </citation>
    <scope>NUCLEOTIDE SEQUENCE</scope>
    <source>
        <strain evidence="8">N/A</strain>
    </source>
</reference>
<dbReference type="Proteomes" id="UP001176961">
    <property type="component" value="Unassembled WGS sequence"/>
</dbReference>
<accession>A0AA36GW75</accession>
<feature type="domain" description="XPG N-terminal" evidence="7">
    <location>
        <begin position="130"/>
        <end position="226"/>
    </location>
</feature>
<evidence type="ECO:0000256" key="4">
    <source>
        <dbReference type="ARBA" id="ARBA00022801"/>
    </source>
</evidence>
<dbReference type="AlphaFoldDB" id="A0AA36GW75"/>
<evidence type="ECO:0000259" key="7">
    <source>
        <dbReference type="SMART" id="SM00485"/>
    </source>
</evidence>
<evidence type="ECO:0000313" key="8">
    <source>
        <dbReference type="EMBL" id="CAJ0599485.1"/>
    </source>
</evidence>
<dbReference type="InterPro" id="IPR006085">
    <property type="entry name" value="XPG_DNA_repair_N"/>
</dbReference>
<dbReference type="SMART" id="SM00485">
    <property type="entry name" value="XPGN"/>
    <property type="match status" value="1"/>
</dbReference>
<keyword evidence="4" id="KW-0378">Hydrolase</keyword>
<evidence type="ECO:0000256" key="1">
    <source>
        <dbReference type="ARBA" id="ARBA00001946"/>
    </source>
</evidence>
<keyword evidence="3" id="KW-0479">Metal-binding</keyword>
<dbReference type="InterPro" id="IPR036279">
    <property type="entry name" value="5-3_exonuclease_C_sf"/>
</dbReference>
<dbReference type="PRINTS" id="PR00853">
    <property type="entry name" value="XPGRADSUPER"/>
</dbReference>
<dbReference type="EMBL" id="CATQJL010000223">
    <property type="protein sequence ID" value="CAJ0599485.1"/>
    <property type="molecule type" value="Genomic_DNA"/>
</dbReference>
<evidence type="ECO:0000256" key="3">
    <source>
        <dbReference type="ARBA" id="ARBA00022723"/>
    </source>
</evidence>
<organism evidence="8 9">
    <name type="scientific">Cylicocyclus nassatus</name>
    <name type="common">Nematode worm</name>
    <dbReference type="NCBI Taxonomy" id="53992"/>
    <lineage>
        <taxon>Eukaryota</taxon>
        <taxon>Metazoa</taxon>
        <taxon>Ecdysozoa</taxon>
        <taxon>Nematoda</taxon>
        <taxon>Chromadorea</taxon>
        <taxon>Rhabditida</taxon>
        <taxon>Rhabditina</taxon>
        <taxon>Rhabditomorpha</taxon>
        <taxon>Strongyloidea</taxon>
        <taxon>Strongylidae</taxon>
        <taxon>Cylicocyclus</taxon>
    </lineage>
</organism>
<keyword evidence="2" id="KW-0540">Nuclease</keyword>
<proteinExistence type="predicted"/>
<dbReference type="PANTHER" id="PTHR11081:SF59">
    <property type="entry name" value="FI23547P1"/>
    <property type="match status" value="1"/>
</dbReference>
<dbReference type="Pfam" id="PF00867">
    <property type="entry name" value="XPG_I"/>
    <property type="match status" value="1"/>
</dbReference>
<dbReference type="SUPFAM" id="SSF88723">
    <property type="entry name" value="PIN domain-like"/>
    <property type="match status" value="1"/>
</dbReference>
<protein>
    <submittedName>
        <fullName evidence="8">Uncharacterized protein</fullName>
    </submittedName>
</protein>
<dbReference type="Gene3D" id="3.40.50.1010">
    <property type="entry name" value="5'-nuclease"/>
    <property type="match status" value="1"/>
</dbReference>
<comment type="caution">
    <text evidence="8">The sequence shown here is derived from an EMBL/GenBank/DDBJ whole genome shotgun (WGS) entry which is preliminary data.</text>
</comment>
<dbReference type="GO" id="GO:0003677">
    <property type="term" value="F:DNA binding"/>
    <property type="evidence" value="ECO:0007669"/>
    <property type="project" value="InterPro"/>
</dbReference>
<dbReference type="SMART" id="SM00279">
    <property type="entry name" value="HhH2"/>
    <property type="match status" value="1"/>
</dbReference>
<evidence type="ECO:0000256" key="2">
    <source>
        <dbReference type="ARBA" id="ARBA00022722"/>
    </source>
</evidence>
<dbReference type="GO" id="GO:0046872">
    <property type="term" value="F:metal ion binding"/>
    <property type="evidence" value="ECO:0007669"/>
    <property type="project" value="UniProtKB-KW"/>
</dbReference>
<evidence type="ECO:0000256" key="5">
    <source>
        <dbReference type="ARBA" id="ARBA00022842"/>
    </source>
</evidence>
<dbReference type="InterPro" id="IPR006086">
    <property type="entry name" value="XPG-I_dom"/>
</dbReference>
<dbReference type="SUPFAM" id="SSF47807">
    <property type="entry name" value="5' to 3' exonuclease, C-terminal subdomain"/>
    <property type="match status" value="1"/>
</dbReference>
<keyword evidence="5" id="KW-0460">Magnesium</keyword>